<dbReference type="PANTHER" id="PTHR34191:SF9">
    <property type="entry name" value="F6D8.10"/>
    <property type="match status" value="1"/>
</dbReference>
<feature type="compositionally biased region" description="Low complexity" evidence="1">
    <location>
        <begin position="22"/>
        <end position="33"/>
    </location>
</feature>
<gene>
    <name evidence="2" type="ORF">MIMGU_mgv1a015482mg</name>
</gene>
<feature type="compositionally biased region" description="Polar residues" evidence="1">
    <location>
        <begin position="89"/>
        <end position="106"/>
    </location>
</feature>
<dbReference type="STRING" id="4155.A0A022Q7I9"/>
<proteinExistence type="predicted"/>
<feature type="region of interest" description="Disordered" evidence="1">
    <location>
        <begin position="89"/>
        <end position="128"/>
    </location>
</feature>
<dbReference type="Proteomes" id="UP000030748">
    <property type="component" value="Unassembled WGS sequence"/>
</dbReference>
<dbReference type="KEGG" id="egt:105972283"/>
<sequence length="156" mass="15951">MEGQGPNKYPGQAQMRREWDDTQNQQSDSQSTNFLQETGSSVKNIAQGAADVGKGAAQGAVSLAKGAALGAANIAQGAADAVKNTLGINQPADHNNNNMINTTGGHHSTAAAAMNFPGSTTNMGGATRASNADIDLEGLTYPSSTTHNPSNPNTRI</sequence>
<accession>A0A022Q7I9</accession>
<name>A0A022Q7I9_ERYGU</name>
<dbReference type="PANTHER" id="PTHR34191">
    <property type="entry name" value="LATE EMBRYOGENESIS ABUNDANT PROTEIN (LEA) FAMILY PROTEIN"/>
    <property type="match status" value="1"/>
</dbReference>
<dbReference type="EMBL" id="KI632119">
    <property type="protein sequence ID" value="EYU24662.1"/>
    <property type="molecule type" value="Genomic_DNA"/>
</dbReference>
<evidence type="ECO:0000313" key="2">
    <source>
        <dbReference type="EMBL" id="EYU24662.1"/>
    </source>
</evidence>
<dbReference type="InterPro" id="IPR039624">
    <property type="entry name" value="LEA1/2/D7/KIN2"/>
</dbReference>
<dbReference type="OrthoDB" id="1894923at2759"/>
<dbReference type="AlphaFoldDB" id="A0A022Q7I9"/>
<dbReference type="eggNOG" id="ENOG502RRKE">
    <property type="taxonomic scope" value="Eukaryota"/>
</dbReference>
<evidence type="ECO:0000256" key="1">
    <source>
        <dbReference type="SAM" id="MobiDB-lite"/>
    </source>
</evidence>
<reference evidence="2 3" key="1">
    <citation type="journal article" date="2013" name="Proc. Natl. Acad. Sci. U.S.A.">
        <title>Fine-scale variation in meiotic recombination in Mimulus inferred from population shotgun sequencing.</title>
        <authorList>
            <person name="Hellsten U."/>
            <person name="Wright K.M."/>
            <person name="Jenkins J."/>
            <person name="Shu S."/>
            <person name="Yuan Y."/>
            <person name="Wessler S.R."/>
            <person name="Schmutz J."/>
            <person name="Willis J.H."/>
            <person name="Rokhsar D.S."/>
        </authorList>
    </citation>
    <scope>NUCLEOTIDE SEQUENCE [LARGE SCALE GENOMIC DNA]</scope>
    <source>
        <strain evidence="3">cv. DUN x IM62</strain>
    </source>
</reference>
<organism evidence="2 3">
    <name type="scientific">Erythranthe guttata</name>
    <name type="common">Yellow monkey flower</name>
    <name type="synonym">Mimulus guttatus</name>
    <dbReference type="NCBI Taxonomy" id="4155"/>
    <lineage>
        <taxon>Eukaryota</taxon>
        <taxon>Viridiplantae</taxon>
        <taxon>Streptophyta</taxon>
        <taxon>Embryophyta</taxon>
        <taxon>Tracheophyta</taxon>
        <taxon>Spermatophyta</taxon>
        <taxon>Magnoliopsida</taxon>
        <taxon>eudicotyledons</taxon>
        <taxon>Gunneridae</taxon>
        <taxon>Pentapetalae</taxon>
        <taxon>asterids</taxon>
        <taxon>lamiids</taxon>
        <taxon>Lamiales</taxon>
        <taxon>Phrymaceae</taxon>
        <taxon>Erythranthe</taxon>
    </lineage>
</organism>
<dbReference type="PhylomeDB" id="A0A022Q7I9"/>
<feature type="compositionally biased region" description="Polar residues" evidence="1">
    <location>
        <begin position="117"/>
        <end position="128"/>
    </location>
</feature>
<evidence type="ECO:0000313" key="3">
    <source>
        <dbReference type="Proteomes" id="UP000030748"/>
    </source>
</evidence>
<keyword evidence="3" id="KW-1185">Reference proteome</keyword>
<feature type="region of interest" description="Disordered" evidence="1">
    <location>
        <begin position="1"/>
        <end position="39"/>
    </location>
</feature>
<protein>
    <submittedName>
        <fullName evidence="2">Uncharacterized protein</fullName>
    </submittedName>
</protein>